<dbReference type="Proteomes" id="UP001374584">
    <property type="component" value="Unassembled WGS sequence"/>
</dbReference>
<organism evidence="2 3">
    <name type="scientific">Phaseolus coccineus</name>
    <name type="common">Scarlet runner bean</name>
    <name type="synonym">Phaseolus multiflorus</name>
    <dbReference type="NCBI Taxonomy" id="3886"/>
    <lineage>
        <taxon>Eukaryota</taxon>
        <taxon>Viridiplantae</taxon>
        <taxon>Streptophyta</taxon>
        <taxon>Embryophyta</taxon>
        <taxon>Tracheophyta</taxon>
        <taxon>Spermatophyta</taxon>
        <taxon>Magnoliopsida</taxon>
        <taxon>eudicotyledons</taxon>
        <taxon>Gunneridae</taxon>
        <taxon>Pentapetalae</taxon>
        <taxon>rosids</taxon>
        <taxon>fabids</taxon>
        <taxon>Fabales</taxon>
        <taxon>Fabaceae</taxon>
        <taxon>Papilionoideae</taxon>
        <taxon>50 kb inversion clade</taxon>
        <taxon>NPAAA clade</taxon>
        <taxon>indigoferoid/millettioid clade</taxon>
        <taxon>Phaseoleae</taxon>
        <taxon>Phaseolus</taxon>
    </lineage>
</organism>
<reference evidence="2 3" key="1">
    <citation type="submission" date="2024-01" db="EMBL/GenBank/DDBJ databases">
        <title>The genomes of 5 underutilized Papilionoideae crops provide insights into root nodulation and disease resistanc.</title>
        <authorList>
            <person name="Jiang F."/>
        </authorList>
    </citation>
    <scope>NUCLEOTIDE SEQUENCE [LARGE SCALE GENOMIC DNA]</scope>
    <source>
        <strain evidence="2">JINMINGXINNONG_FW02</strain>
        <tissue evidence="2">Leaves</tissue>
    </source>
</reference>
<evidence type="ECO:0000313" key="3">
    <source>
        <dbReference type="Proteomes" id="UP001374584"/>
    </source>
</evidence>
<evidence type="ECO:0000313" key="2">
    <source>
        <dbReference type="EMBL" id="KAK7356355.1"/>
    </source>
</evidence>
<feature type="region of interest" description="Disordered" evidence="1">
    <location>
        <begin position="109"/>
        <end position="132"/>
    </location>
</feature>
<comment type="caution">
    <text evidence="2">The sequence shown here is derived from an EMBL/GenBank/DDBJ whole genome shotgun (WGS) entry which is preliminary data.</text>
</comment>
<accession>A0AAN9MK66</accession>
<sequence>MCLYESRFGWVSYTLTMSSRSRFEILSFTTISVDPKEDFVHRRCHANYVDIPKANVGLENLVMGEKEEEVVLNNADANSFTVSENSIVAKFEAEQEVVKNSWVNMAHEAENSSSEFEEELKVQTSRKPGWQA</sequence>
<dbReference type="AlphaFoldDB" id="A0AAN9MK66"/>
<gene>
    <name evidence="2" type="ORF">VNO80_15625</name>
</gene>
<evidence type="ECO:0000256" key="1">
    <source>
        <dbReference type="SAM" id="MobiDB-lite"/>
    </source>
</evidence>
<keyword evidence="3" id="KW-1185">Reference proteome</keyword>
<name>A0AAN9MK66_PHACN</name>
<proteinExistence type="predicted"/>
<protein>
    <submittedName>
        <fullName evidence="2">Uncharacterized protein</fullName>
    </submittedName>
</protein>
<dbReference type="EMBL" id="JAYMYR010000006">
    <property type="protein sequence ID" value="KAK7356355.1"/>
    <property type="molecule type" value="Genomic_DNA"/>
</dbReference>